<evidence type="ECO:0000313" key="2">
    <source>
        <dbReference type="Proteomes" id="UP000282759"/>
    </source>
</evidence>
<dbReference type="OrthoDB" id="450143at2"/>
<dbReference type="AlphaFoldDB" id="A0A437MG56"/>
<comment type="caution">
    <text evidence="1">The sequence shown here is derived from an EMBL/GenBank/DDBJ whole genome shotgun (WGS) entry which is preliminary data.</text>
</comment>
<dbReference type="Proteomes" id="UP000282759">
    <property type="component" value="Unassembled WGS sequence"/>
</dbReference>
<dbReference type="RefSeq" id="WP_127708387.1">
    <property type="nucleotide sequence ID" value="NZ_SACK01000014.1"/>
</dbReference>
<gene>
    <name evidence="1" type="ORF">EOD41_19895</name>
</gene>
<protein>
    <submittedName>
        <fullName evidence="1">Uncharacterized protein</fullName>
    </submittedName>
</protein>
<proteinExistence type="predicted"/>
<organism evidence="1 2">
    <name type="scientific">Mucilaginibacter limnophilus</name>
    <dbReference type="NCBI Taxonomy" id="1932778"/>
    <lineage>
        <taxon>Bacteria</taxon>
        <taxon>Pseudomonadati</taxon>
        <taxon>Bacteroidota</taxon>
        <taxon>Sphingobacteriia</taxon>
        <taxon>Sphingobacteriales</taxon>
        <taxon>Sphingobacteriaceae</taxon>
        <taxon>Mucilaginibacter</taxon>
    </lineage>
</organism>
<reference evidence="1 2" key="1">
    <citation type="submission" date="2019-01" db="EMBL/GenBank/DDBJ databases">
        <authorList>
            <person name="Chen W.-M."/>
        </authorList>
    </citation>
    <scope>NUCLEOTIDE SEQUENCE [LARGE SCALE GENOMIC DNA]</scope>
    <source>
        <strain evidence="1 2">YBJ-36</strain>
    </source>
</reference>
<accession>A0A437MG56</accession>
<dbReference type="EMBL" id="SACK01000014">
    <property type="protein sequence ID" value="RVT96575.1"/>
    <property type="molecule type" value="Genomic_DNA"/>
</dbReference>
<name>A0A437MG56_9SPHI</name>
<keyword evidence="2" id="KW-1185">Reference proteome</keyword>
<sequence length="155" mass="18261">MNKDKKPLYRKENKVSLSTKYYVVTGGSFRHTRNTKEFQNNEATRMSMNSGQYGYDYTPLFKFLLSRVGQMWDDIYSEAKSRLDKDEPIFWMVALHEQDRKDIVRLDQSSYYSGLYVDDDGLLQMVNPHLAEEDLYERLAPYPGETLSFNGERVK</sequence>
<evidence type="ECO:0000313" key="1">
    <source>
        <dbReference type="EMBL" id="RVT96575.1"/>
    </source>
</evidence>